<keyword evidence="4 7" id="KW-0812">Transmembrane</keyword>
<comment type="similarity">
    <text evidence="2">Belongs to the FliQ/MopD/SpaQ family.</text>
</comment>
<evidence type="ECO:0000313" key="8">
    <source>
        <dbReference type="EMBL" id="MBL0427405.1"/>
    </source>
</evidence>
<dbReference type="PANTHER" id="PTHR34040:SF2">
    <property type="entry name" value="FLAGELLAR BIOSYNTHETIC PROTEIN FLIQ"/>
    <property type="match status" value="1"/>
</dbReference>
<sequence length="88" mass="9610">MQGDFAIRVTADLFWTGLMVCLPVLGITMLVGLVVSVLQVVTQIQEMSLSFVPKLVAAGLAVIAFGPWMLRTLCRFTVSLWSQIPSLL</sequence>
<keyword evidence="8" id="KW-0966">Cell projection</keyword>
<feature type="transmembrane region" description="Helical" evidence="7">
    <location>
        <begin position="51"/>
        <end position="70"/>
    </location>
</feature>
<keyword evidence="8" id="KW-0282">Flagellum</keyword>
<name>A0ABS1JSZ3_9BURK</name>
<dbReference type="Proteomes" id="UP000622707">
    <property type="component" value="Unassembled WGS sequence"/>
</dbReference>
<evidence type="ECO:0000256" key="6">
    <source>
        <dbReference type="ARBA" id="ARBA00023136"/>
    </source>
</evidence>
<organism evidence="8 9">
    <name type="scientific">Ramlibacter alkalitolerans</name>
    <dbReference type="NCBI Taxonomy" id="2039631"/>
    <lineage>
        <taxon>Bacteria</taxon>
        <taxon>Pseudomonadati</taxon>
        <taxon>Pseudomonadota</taxon>
        <taxon>Betaproteobacteria</taxon>
        <taxon>Burkholderiales</taxon>
        <taxon>Comamonadaceae</taxon>
        <taxon>Ramlibacter</taxon>
    </lineage>
</organism>
<dbReference type="PIRSF" id="PIRSF004669">
    <property type="entry name" value="FliQ"/>
    <property type="match status" value="1"/>
</dbReference>
<keyword evidence="3" id="KW-1003">Cell membrane</keyword>
<evidence type="ECO:0000256" key="7">
    <source>
        <dbReference type="SAM" id="Phobius"/>
    </source>
</evidence>
<dbReference type="PRINTS" id="PR00952">
    <property type="entry name" value="TYPE3IMQPROT"/>
</dbReference>
<dbReference type="RefSeq" id="WP_201692030.1">
    <property type="nucleotide sequence ID" value="NZ_JAEQND010000011.1"/>
</dbReference>
<protein>
    <submittedName>
        <fullName evidence="8">Flagellar biosynthetic protein FliQ</fullName>
    </submittedName>
</protein>
<dbReference type="Pfam" id="PF01313">
    <property type="entry name" value="Bac_export_3"/>
    <property type="match status" value="1"/>
</dbReference>
<proteinExistence type="inferred from homology"/>
<feature type="transmembrane region" description="Helical" evidence="7">
    <location>
        <begin position="12"/>
        <end position="39"/>
    </location>
</feature>
<dbReference type="PANTHER" id="PTHR34040">
    <property type="entry name" value="FLAGELLAR BIOSYNTHETIC PROTEIN FLIQ"/>
    <property type="match status" value="1"/>
</dbReference>
<evidence type="ECO:0000256" key="4">
    <source>
        <dbReference type="ARBA" id="ARBA00022692"/>
    </source>
</evidence>
<evidence type="ECO:0000256" key="3">
    <source>
        <dbReference type="ARBA" id="ARBA00022475"/>
    </source>
</evidence>
<evidence type="ECO:0000256" key="2">
    <source>
        <dbReference type="ARBA" id="ARBA00006156"/>
    </source>
</evidence>
<keyword evidence="8" id="KW-0969">Cilium</keyword>
<dbReference type="InterPro" id="IPR002191">
    <property type="entry name" value="Bac_export_3"/>
</dbReference>
<keyword evidence="9" id="KW-1185">Reference proteome</keyword>
<gene>
    <name evidence="8" type="ORF">JI746_19995</name>
</gene>
<dbReference type="EMBL" id="JAEQND010000011">
    <property type="protein sequence ID" value="MBL0427405.1"/>
    <property type="molecule type" value="Genomic_DNA"/>
</dbReference>
<comment type="subcellular location">
    <subcellularLocation>
        <location evidence="1">Cell membrane</location>
        <topology evidence="1">Multi-pass membrane protein</topology>
    </subcellularLocation>
</comment>
<keyword evidence="5 7" id="KW-1133">Transmembrane helix</keyword>
<evidence type="ECO:0000256" key="1">
    <source>
        <dbReference type="ARBA" id="ARBA00004651"/>
    </source>
</evidence>
<keyword evidence="6 7" id="KW-0472">Membrane</keyword>
<reference evidence="8 9" key="1">
    <citation type="journal article" date="2017" name="Int. J. Syst. Evol. Microbiol.">
        <title>Ramlibacter alkalitolerans sp. nov., alkali-tolerant bacterium isolated from soil of ginseng.</title>
        <authorList>
            <person name="Lee D.H."/>
            <person name="Cha C.J."/>
        </authorList>
    </citation>
    <scope>NUCLEOTIDE SEQUENCE [LARGE SCALE GENOMIC DNA]</scope>
    <source>
        <strain evidence="8 9">KACC 19305</strain>
    </source>
</reference>
<accession>A0ABS1JSZ3</accession>
<comment type="caution">
    <text evidence="8">The sequence shown here is derived from an EMBL/GenBank/DDBJ whole genome shotgun (WGS) entry which is preliminary data.</text>
</comment>
<evidence type="ECO:0000313" key="9">
    <source>
        <dbReference type="Proteomes" id="UP000622707"/>
    </source>
</evidence>
<evidence type="ECO:0000256" key="5">
    <source>
        <dbReference type="ARBA" id="ARBA00022989"/>
    </source>
</evidence>